<dbReference type="EnsemblPlants" id="MELO3C025097.2.1">
    <property type="protein sequence ID" value="MELO3C025097.2.1"/>
    <property type="gene ID" value="MELO3C025097.2"/>
</dbReference>
<dbReference type="SMR" id="A0A1S3CIZ2"/>
<dbReference type="InterPro" id="IPR045074">
    <property type="entry name" value="GST_C_Tau"/>
</dbReference>
<sequence>MSKEEVIILDCSLSPFCNRVKIALSEKGVSYESKEEDLFGSKGGKSELLLKSNPIYKKVPVLLHNGKPLNESSIIVSYIDETWPSSSPLLPSSPYERAQARFWIDYIDKKVFDVGSKIWRSNGEEQEEAKKELIEILKQLEEALGDKDFFGGEKFGIVDVIAIPFTSWFYAYEKVGNFKVEECCPKFSAWEKRCLQKDTVSSVLPCPDKIYNFITSMRKNLGLE</sequence>
<dbReference type="FunFam" id="3.40.30.10:FF:000014">
    <property type="entry name" value="Tau class glutathione S-transferase"/>
    <property type="match status" value="1"/>
</dbReference>
<dbReference type="Gene3D" id="3.40.30.10">
    <property type="entry name" value="Glutaredoxin"/>
    <property type="match status" value="1"/>
</dbReference>
<evidence type="ECO:0000313" key="9">
    <source>
        <dbReference type="RefSeq" id="XP_008463165.1"/>
    </source>
</evidence>
<dbReference type="SFLD" id="SFLDG01152">
    <property type="entry name" value="Main.3:_Omega-_and_Tau-like"/>
    <property type="match status" value="1"/>
</dbReference>
<dbReference type="SFLD" id="SFLDS00019">
    <property type="entry name" value="Glutathione_Transferase_(cytos"/>
    <property type="match status" value="1"/>
</dbReference>
<dbReference type="InterPro" id="IPR036249">
    <property type="entry name" value="Thioredoxin-like_sf"/>
</dbReference>
<dbReference type="PANTHER" id="PTHR11260">
    <property type="entry name" value="GLUTATHIONE S-TRANSFERASE, GST, SUPERFAMILY, GST DOMAIN CONTAINING"/>
    <property type="match status" value="1"/>
</dbReference>
<dbReference type="KEGG" id="cmo:103501370"/>
<evidence type="ECO:0000313" key="7">
    <source>
        <dbReference type="EnsemblPlants" id="MELO3C025097.2.1"/>
    </source>
</evidence>
<dbReference type="Pfam" id="PF02798">
    <property type="entry name" value="GST_N"/>
    <property type="match status" value="1"/>
</dbReference>
<dbReference type="PROSITE" id="PS50404">
    <property type="entry name" value="GST_NTER"/>
    <property type="match status" value="1"/>
</dbReference>
<dbReference type="PROSITE" id="PS51354">
    <property type="entry name" value="GLUTAREDOXIN_2"/>
    <property type="match status" value="1"/>
</dbReference>
<keyword evidence="8" id="KW-1185">Reference proteome</keyword>
<dbReference type="Gramene" id="MELO3C025097.2.1">
    <property type="protein sequence ID" value="MELO3C025097.2.1"/>
    <property type="gene ID" value="MELO3C025097.2"/>
</dbReference>
<comment type="similarity">
    <text evidence="4">Belongs to the GST superfamily.</text>
</comment>
<dbReference type="InterPro" id="IPR004046">
    <property type="entry name" value="GST_C"/>
</dbReference>
<dbReference type="PANTHER" id="PTHR11260:SF547">
    <property type="entry name" value="GLUTATHIONE S-TRANSFERASE"/>
    <property type="match status" value="1"/>
</dbReference>
<dbReference type="CDD" id="cd03058">
    <property type="entry name" value="GST_N_Tau"/>
    <property type="match status" value="1"/>
</dbReference>
<organism evidence="8 9">
    <name type="scientific">Cucumis melo</name>
    <name type="common">Muskmelon</name>
    <dbReference type="NCBI Taxonomy" id="3656"/>
    <lineage>
        <taxon>Eukaryota</taxon>
        <taxon>Viridiplantae</taxon>
        <taxon>Streptophyta</taxon>
        <taxon>Embryophyta</taxon>
        <taxon>Tracheophyta</taxon>
        <taxon>Spermatophyta</taxon>
        <taxon>Magnoliopsida</taxon>
        <taxon>eudicotyledons</taxon>
        <taxon>Gunneridae</taxon>
        <taxon>Pentapetalae</taxon>
        <taxon>rosids</taxon>
        <taxon>fabids</taxon>
        <taxon>Cucurbitales</taxon>
        <taxon>Cucurbitaceae</taxon>
        <taxon>Benincaseae</taxon>
        <taxon>Cucumis</taxon>
    </lineage>
</organism>
<dbReference type="AlphaFoldDB" id="A0A1S3CIZ2"/>
<evidence type="ECO:0000256" key="4">
    <source>
        <dbReference type="RuleBase" id="RU003494"/>
    </source>
</evidence>
<evidence type="ECO:0000313" key="8">
    <source>
        <dbReference type="Proteomes" id="UP001652600"/>
    </source>
</evidence>
<dbReference type="GO" id="GO:0004364">
    <property type="term" value="F:glutathione transferase activity"/>
    <property type="evidence" value="ECO:0007669"/>
    <property type="project" value="UniProtKB-EC"/>
</dbReference>
<accession>A0A1S3CIZ2</accession>
<evidence type="ECO:0000259" key="5">
    <source>
        <dbReference type="PROSITE" id="PS50404"/>
    </source>
</evidence>
<dbReference type="InterPro" id="IPR010987">
    <property type="entry name" value="Glutathione-S-Trfase_C-like"/>
</dbReference>
<feature type="domain" description="GST N-terminal" evidence="5">
    <location>
        <begin position="4"/>
        <end position="87"/>
    </location>
</feature>
<evidence type="ECO:0000259" key="6">
    <source>
        <dbReference type="PROSITE" id="PS50405"/>
    </source>
</evidence>
<dbReference type="SUPFAM" id="SSF47616">
    <property type="entry name" value="GST C-terminal domain-like"/>
    <property type="match status" value="1"/>
</dbReference>
<dbReference type="GeneID" id="103501370"/>
<dbReference type="InterPro" id="IPR036282">
    <property type="entry name" value="Glutathione-S-Trfase_C_sf"/>
</dbReference>
<comment type="catalytic activity">
    <reaction evidence="3">
        <text>RX + glutathione = an S-substituted glutathione + a halide anion + H(+)</text>
        <dbReference type="Rhea" id="RHEA:16437"/>
        <dbReference type="ChEBI" id="CHEBI:15378"/>
        <dbReference type="ChEBI" id="CHEBI:16042"/>
        <dbReference type="ChEBI" id="CHEBI:17792"/>
        <dbReference type="ChEBI" id="CHEBI:57925"/>
        <dbReference type="ChEBI" id="CHEBI:90779"/>
        <dbReference type="EC" id="2.5.1.18"/>
    </reaction>
</comment>
<reference evidence="7" key="1">
    <citation type="submission" date="2023-03" db="UniProtKB">
        <authorList>
            <consortium name="EnsemblPlants"/>
        </authorList>
    </citation>
    <scope>IDENTIFICATION</scope>
</reference>
<dbReference type="Pfam" id="PF00043">
    <property type="entry name" value="GST_C"/>
    <property type="match status" value="1"/>
</dbReference>
<evidence type="ECO:0000256" key="2">
    <source>
        <dbReference type="ARBA" id="ARBA00022679"/>
    </source>
</evidence>
<dbReference type="SUPFAM" id="SSF52833">
    <property type="entry name" value="Thioredoxin-like"/>
    <property type="match status" value="1"/>
</dbReference>
<dbReference type="Gene3D" id="1.20.1050.10">
    <property type="match status" value="1"/>
</dbReference>
<dbReference type="GO" id="GO:0005737">
    <property type="term" value="C:cytoplasm"/>
    <property type="evidence" value="ECO:0007669"/>
    <property type="project" value="TreeGrafter"/>
</dbReference>
<evidence type="ECO:0000256" key="1">
    <source>
        <dbReference type="ARBA" id="ARBA00012452"/>
    </source>
</evidence>
<proteinExistence type="inferred from homology"/>
<dbReference type="Proteomes" id="UP001652600">
    <property type="component" value="Chromosome 9"/>
</dbReference>
<name>A0A1S3CIZ2_CUCME</name>
<keyword evidence="2" id="KW-0808">Transferase</keyword>
<dbReference type="OrthoDB" id="202840at2759"/>
<dbReference type="eggNOG" id="KOG0406">
    <property type="taxonomic scope" value="Eukaryota"/>
</dbReference>
<dbReference type="RefSeq" id="XP_008463165.1">
    <property type="nucleotide sequence ID" value="XM_008464943.1"/>
</dbReference>
<gene>
    <name evidence="9" type="primary">LOC103501370</name>
    <name evidence="7" type="synonym">103501370</name>
</gene>
<evidence type="ECO:0000256" key="3">
    <source>
        <dbReference type="ARBA" id="ARBA00047960"/>
    </source>
</evidence>
<feature type="domain" description="GST C-terminal" evidence="6">
    <location>
        <begin position="93"/>
        <end position="223"/>
    </location>
</feature>
<dbReference type="CDD" id="cd03185">
    <property type="entry name" value="GST_C_Tau"/>
    <property type="match status" value="1"/>
</dbReference>
<dbReference type="FunFam" id="1.20.1050.10:FF:000018">
    <property type="entry name" value="Glutathione S-transferase U20"/>
    <property type="match status" value="1"/>
</dbReference>
<reference evidence="9" key="2">
    <citation type="submission" date="2025-04" db="UniProtKB">
        <authorList>
            <consortium name="RefSeq"/>
        </authorList>
    </citation>
    <scope>IDENTIFICATION</scope>
</reference>
<dbReference type="InParanoid" id="A0A1S3CIZ2"/>
<dbReference type="InterPro" id="IPR004045">
    <property type="entry name" value="Glutathione_S-Trfase_N"/>
</dbReference>
<dbReference type="EC" id="2.5.1.18" evidence="1"/>
<dbReference type="SFLD" id="SFLDG00358">
    <property type="entry name" value="Main_(cytGST)"/>
    <property type="match status" value="1"/>
</dbReference>
<dbReference type="GO" id="GO:0006749">
    <property type="term" value="P:glutathione metabolic process"/>
    <property type="evidence" value="ECO:0007669"/>
    <property type="project" value="InterPro"/>
</dbReference>
<protein>
    <recommendedName>
        <fullName evidence="1">glutathione transferase</fullName>
        <ecNumber evidence="1">2.5.1.18</ecNumber>
    </recommendedName>
</protein>
<dbReference type="PROSITE" id="PS50405">
    <property type="entry name" value="GST_CTER"/>
    <property type="match status" value="1"/>
</dbReference>
<dbReference type="InterPro" id="IPR045073">
    <property type="entry name" value="Omega/Tau-like"/>
</dbReference>
<dbReference type="InterPro" id="IPR040079">
    <property type="entry name" value="Glutathione_S-Trfase"/>
</dbReference>